<feature type="transmembrane region" description="Helical" evidence="1">
    <location>
        <begin position="43"/>
        <end position="62"/>
    </location>
</feature>
<dbReference type="RefSeq" id="WP_265678363.1">
    <property type="nucleotide sequence ID" value="NZ_JAVTXQ010000011.1"/>
</dbReference>
<keyword evidence="1" id="KW-1133">Transmembrane helix</keyword>
<dbReference type="EMBL" id="JBBVUL010000001">
    <property type="protein sequence ID" value="MEL0564383.1"/>
    <property type="molecule type" value="Genomic_DNA"/>
</dbReference>
<keyword evidence="1" id="KW-0812">Transmembrane</keyword>
<proteinExistence type="predicted"/>
<feature type="transmembrane region" description="Helical" evidence="1">
    <location>
        <begin position="68"/>
        <end position="89"/>
    </location>
</feature>
<evidence type="ECO:0000313" key="2">
    <source>
        <dbReference type="EMBL" id="MEL0564383.1"/>
    </source>
</evidence>
<comment type="caution">
    <text evidence="2">The sequence shown here is derived from an EMBL/GenBank/DDBJ whole genome shotgun (WGS) entry which is preliminary data.</text>
</comment>
<organism evidence="2 3">
    <name type="scientific">Lactobacillus jensenii</name>
    <dbReference type="NCBI Taxonomy" id="109790"/>
    <lineage>
        <taxon>Bacteria</taxon>
        <taxon>Bacillati</taxon>
        <taxon>Bacillota</taxon>
        <taxon>Bacilli</taxon>
        <taxon>Lactobacillales</taxon>
        <taxon>Lactobacillaceae</taxon>
        <taxon>Lactobacillus</taxon>
    </lineage>
</organism>
<evidence type="ECO:0000256" key="1">
    <source>
        <dbReference type="SAM" id="Phobius"/>
    </source>
</evidence>
<dbReference type="Proteomes" id="UP001385848">
    <property type="component" value="Unassembled WGS sequence"/>
</dbReference>
<feature type="transmembrane region" description="Helical" evidence="1">
    <location>
        <begin position="6"/>
        <end position="22"/>
    </location>
</feature>
<gene>
    <name evidence="2" type="ORF">AAC431_00390</name>
</gene>
<evidence type="ECO:0000313" key="3">
    <source>
        <dbReference type="Proteomes" id="UP001385848"/>
    </source>
</evidence>
<reference evidence="2 3" key="1">
    <citation type="submission" date="2024-04" db="EMBL/GenBank/DDBJ databases">
        <title>Three lactobacilli isolated from voided urine samples from females with type 2 diabetes.</title>
        <authorList>
            <person name="Kula A."/>
            <person name="Stegman N."/>
            <person name="Putonti C."/>
        </authorList>
    </citation>
    <scope>NUCLEOTIDE SEQUENCE [LARGE SCALE GENOMIC DNA]</scope>
    <source>
        <strain evidence="2 3">1855</strain>
    </source>
</reference>
<sequence length="95" mass="11628">MRALFGNLIFIIYAIGFLIIWGSKLIRFHIEDYAPERYDHVVLYAYNLLSAFIIYDLTYYHVIYMHPLYIIAEFMLVVVLLIYTVYPFFLRWFRK</sequence>
<name>A0ABU9FFR2_LACJE</name>
<protein>
    <submittedName>
        <fullName evidence="2">Uncharacterized protein</fullName>
    </submittedName>
</protein>
<accession>A0ABU9FFR2</accession>
<keyword evidence="1" id="KW-0472">Membrane</keyword>
<keyword evidence="3" id="KW-1185">Reference proteome</keyword>